<dbReference type="Gene3D" id="3.40.1030.10">
    <property type="entry name" value="Nucleoside phosphorylase/phosphoribosyltransferase catalytic domain"/>
    <property type="match status" value="2"/>
</dbReference>
<name>A0A2N5TR17_9BASI</name>
<dbReference type="InterPro" id="IPR035902">
    <property type="entry name" value="Nuc_phospho_transferase"/>
</dbReference>
<evidence type="ECO:0000256" key="2">
    <source>
        <dbReference type="ARBA" id="ARBA00022679"/>
    </source>
</evidence>
<feature type="domain" description="Glycosyl transferase family 3" evidence="3">
    <location>
        <begin position="82"/>
        <end position="176"/>
    </location>
</feature>
<evidence type="ECO:0000256" key="1">
    <source>
        <dbReference type="ARBA" id="ARBA00022676"/>
    </source>
</evidence>
<protein>
    <recommendedName>
        <fullName evidence="3">Glycosyl transferase family 3 domain-containing protein</fullName>
    </recommendedName>
</protein>
<dbReference type="InterPro" id="IPR000312">
    <property type="entry name" value="Glycosyl_Trfase_fam3"/>
</dbReference>
<dbReference type="SUPFAM" id="SSF52418">
    <property type="entry name" value="Nucleoside phosphorylase/phosphoribosyltransferase catalytic domain"/>
    <property type="match status" value="1"/>
</dbReference>
<sequence>MQVLADENASVPAQFAGLLTALSVAGLDRNELVIKTFMQGILLQWNLGAGLVDCRSQQHNPAVNPICDIVGTGGDGFNTFNHGNRASSSALGSANLLMALGTPLDALGPSQVAQLIEDPTLDFDFLFSPNFYPIFARLSLIRKALGFPTIFNLLGPLLNPARLDRLIIGVTKPDLGPIFLLRERRPSGDSNWTDPFVINAFHPPKPLVYRATLLACLTGQLAQENLQMLYDLLDRKSETVKHKAILDFVLLNASALLVLAGKTDDFKQGVQLARNSLLSGKAKAAVNSFKDKAQAIASLGLKAC</sequence>
<dbReference type="EMBL" id="PGCI01000385">
    <property type="protein sequence ID" value="PLW27922.1"/>
    <property type="molecule type" value="Genomic_DNA"/>
</dbReference>
<dbReference type="GO" id="GO:0000162">
    <property type="term" value="P:L-tryptophan biosynthetic process"/>
    <property type="evidence" value="ECO:0007669"/>
    <property type="project" value="InterPro"/>
</dbReference>
<accession>A0A2N5TR17</accession>
<dbReference type="PANTHER" id="PTHR43285">
    <property type="entry name" value="ANTHRANILATE PHOSPHORIBOSYLTRANSFERASE"/>
    <property type="match status" value="1"/>
</dbReference>
<organism evidence="4 5">
    <name type="scientific">Puccinia coronata f. sp. avenae</name>
    <dbReference type="NCBI Taxonomy" id="200324"/>
    <lineage>
        <taxon>Eukaryota</taxon>
        <taxon>Fungi</taxon>
        <taxon>Dikarya</taxon>
        <taxon>Basidiomycota</taxon>
        <taxon>Pucciniomycotina</taxon>
        <taxon>Pucciniomycetes</taxon>
        <taxon>Pucciniales</taxon>
        <taxon>Pucciniaceae</taxon>
        <taxon>Puccinia</taxon>
    </lineage>
</organism>
<keyword evidence="1" id="KW-0328">Glycosyltransferase</keyword>
<gene>
    <name evidence="4" type="ORF">PCASD_17094</name>
</gene>
<dbReference type="PANTHER" id="PTHR43285:SF2">
    <property type="entry name" value="ANTHRANILATE PHOSPHORIBOSYLTRANSFERASE"/>
    <property type="match status" value="1"/>
</dbReference>
<dbReference type="InterPro" id="IPR005940">
    <property type="entry name" value="Anthranilate_Pribosyl_Tfrase"/>
</dbReference>
<dbReference type="AlphaFoldDB" id="A0A2N5TR17"/>
<dbReference type="GO" id="GO:0004048">
    <property type="term" value="F:anthranilate phosphoribosyltransferase activity"/>
    <property type="evidence" value="ECO:0007669"/>
    <property type="project" value="InterPro"/>
</dbReference>
<dbReference type="Proteomes" id="UP000235392">
    <property type="component" value="Unassembled WGS sequence"/>
</dbReference>
<evidence type="ECO:0000313" key="4">
    <source>
        <dbReference type="EMBL" id="PLW27922.1"/>
    </source>
</evidence>
<evidence type="ECO:0000259" key="3">
    <source>
        <dbReference type="Pfam" id="PF00591"/>
    </source>
</evidence>
<proteinExistence type="predicted"/>
<reference evidence="4 5" key="1">
    <citation type="submission" date="2017-11" db="EMBL/GenBank/DDBJ databases">
        <title>De novo assembly and phasing of dikaryotic genomes from two isolates of Puccinia coronata f. sp. avenae, the causal agent of oat crown rust.</title>
        <authorList>
            <person name="Miller M.E."/>
            <person name="Zhang Y."/>
            <person name="Omidvar V."/>
            <person name="Sperschneider J."/>
            <person name="Schwessinger B."/>
            <person name="Raley C."/>
            <person name="Palmer J.M."/>
            <person name="Garnica D."/>
            <person name="Upadhyaya N."/>
            <person name="Rathjen J."/>
            <person name="Taylor J.M."/>
            <person name="Park R.F."/>
            <person name="Dodds P.N."/>
            <person name="Hirsch C.D."/>
            <person name="Kianian S.F."/>
            <person name="Figueroa M."/>
        </authorList>
    </citation>
    <scope>NUCLEOTIDE SEQUENCE [LARGE SCALE GENOMIC DNA]</scope>
    <source>
        <strain evidence="4">12SD80</strain>
    </source>
</reference>
<dbReference type="Pfam" id="PF00591">
    <property type="entry name" value="Glycos_transf_3"/>
    <property type="match status" value="2"/>
</dbReference>
<feature type="domain" description="Glycosyl transferase family 3" evidence="3">
    <location>
        <begin position="215"/>
        <end position="282"/>
    </location>
</feature>
<evidence type="ECO:0000313" key="5">
    <source>
        <dbReference type="Proteomes" id="UP000235392"/>
    </source>
</evidence>
<keyword evidence="2" id="KW-0808">Transferase</keyword>
<dbReference type="GO" id="GO:0005829">
    <property type="term" value="C:cytosol"/>
    <property type="evidence" value="ECO:0007669"/>
    <property type="project" value="TreeGrafter"/>
</dbReference>
<comment type="caution">
    <text evidence="4">The sequence shown here is derived from an EMBL/GenBank/DDBJ whole genome shotgun (WGS) entry which is preliminary data.</text>
</comment>